<proteinExistence type="inferred from homology"/>
<dbReference type="AlphaFoldDB" id="A0A364KYA1"/>
<evidence type="ECO:0000256" key="3">
    <source>
        <dbReference type="ARBA" id="ARBA00022792"/>
    </source>
</evidence>
<organism evidence="10 11">
    <name type="scientific">Talaromyces amestolkiae</name>
    <dbReference type="NCBI Taxonomy" id="1196081"/>
    <lineage>
        <taxon>Eukaryota</taxon>
        <taxon>Fungi</taxon>
        <taxon>Dikarya</taxon>
        <taxon>Ascomycota</taxon>
        <taxon>Pezizomycotina</taxon>
        <taxon>Eurotiomycetes</taxon>
        <taxon>Eurotiomycetidae</taxon>
        <taxon>Eurotiales</taxon>
        <taxon>Trichocomaceae</taxon>
        <taxon>Talaromyces</taxon>
        <taxon>Talaromyces sect. Talaromyces</taxon>
    </lineage>
</organism>
<reference evidence="10 11" key="1">
    <citation type="journal article" date="2017" name="Biotechnol. Biofuels">
        <title>Differential beta-glucosidase expression as a function of carbon source availability in Talaromyces amestolkiae: a genomic and proteomic approach.</title>
        <authorList>
            <person name="de Eugenio L.I."/>
            <person name="Mendez-Liter J.A."/>
            <person name="Nieto-Dominguez M."/>
            <person name="Alonso L."/>
            <person name="Gil-Munoz J."/>
            <person name="Barriuso J."/>
            <person name="Prieto A."/>
            <person name="Martinez M.J."/>
        </authorList>
    </citation>
    <scope>NUCLEOTIDE SEQUENCE [LARGE SCALE GENOMIC DNA]</scope>
    <source>
        <strain evidence="10 11">CIB</strain>
    </source>
</reference>
<dbReference type="GeneID" id="63793760"/>
<keyword evidence="8" id="KW-0813">Transport</keyword>
<comment type="similarity">
    <text evidence="2 8">Belongs to the small Tim family.</text>
</comment>
<comment type="subcellular location">
    <subcellularLocation>
        <location evidence="1 8">Mitochondrion inner membrane</location>
        <topology evidence="1 8">Peripheral membrane protein</topology>
        <orientation evidence="1 8">Intermembrane side</orientation>
    </subcellularLocation>
</comment>
<evidence type="ECO:0000256" key="4">
    <source>
        <dbReference type="ARBA" id="ARBA00022927"/>
    </source>
</evidence>
<dbReference type="InterPro" id="IPR004217">
    <property type="entry name" value="Tim10-like"/>
</dbReference>
<evidence type="ECO:0000256" key="7">
    <source>
        <dbReference type="ARBA" id="ARBA00023186"/>
    </source>
</evidence>
<sequence length="91" mass="10412">MDGQPQFDISKLSMSDRQELNQFLQNETQKSNIQQTVHQLTDICFKKCVTSKISSKTLDRTEEACAQNCVNRWLDANLAIVKHLEVVRGSQ</sequence>
<keyword evidence="4 8" id="KW-0653">Protein transport</keyword>
<name>A0A364KYA1_TALAM</name>
<dbReference type="OrthoDB" id="344165at2759"/>
<dbReference type="GO" id="GO:0005743">
    <property type="term" value="C:mitochondrial inner membrane"/>
    <property type="evidence" value="ECO:0007669"/>
    <property type="project" value="UniProtKB-SubCell"/>
</dbReference>
<evidence type="ECO:0000313" key="11">
    <source>
        <dbReference type="Proteomes" id="UP000249363"/>
    </source>
</evidence>
<comment type="caution">
    <text evidence="10">The sequence shown here is derived from an EMBL/GenBank/DDBJ whole genome shotgun (WGS) entry which is preliminary data.</text>
</comment>
<keyword evidence="7 8" id="KW-0143">Chaperone</keyword>
<accession>A0A364KYA1</accession>
<keyword evidence="5 8" id="KW-0811">Translocation</keyword>
<evidence type="ECO:0000256" key="8">
    <source>
        <dbReference type="RuleBase" id="RU367043"/>
    </source>
</evidence>
<comment type="domain">
    <text evidence="8">The twin CX3C motif contains 4 conserved Cys residues that form 2 disulfide bonds in the mitochondrial intermembrane space.</text>
</comment>
<comment type="function">
    <text evidence="8">Mitochondrial intermembrane chaperone that participates in the import and insertion of some multi-pass transmembrane proteins into the mitochondrial inner membrane. Also required for the transfer of beta-barrel precursors from the TOM complex to the sorting and assembly machinery (SAM complex) of the outer membrane. Acts as a chaperone-like protein that protects the hydrophobic precursors from aggregation and guide them through the mitochondrial intermembrane space.</text>
</comment>
<evidence type="ECO:0000256" key="1">
    <source>
        <dbReference type="ARBA" id="ARBA00004137"/>
    </source>
</evidence>
<protein>
    <recommendedName>
        <fullName evidence="8">Mitochondrial import inner membrane translocase subunit</fullName>
    </recommendedName>
</protein>
<keyword evidence="6 8" id="KW-1015">Disulfide bond</keyword>
<evidence type="ECO:0000256" key="2">
    <source>
        <dbReference type="ARBA" id="ARBA00006720"/>
    </source>
</evidence>
<evidence type="ECO:0000256" key="6">
    <source>
        <dbReference type="ARBA" id="ARBA00023157"/>
    </source>
</evidence>
<gene>
    <name evidence="10" type="ORF">BHQ10_004544</name>
</gene>
<evidence type="ECO:0000259" key="9">
    <source>
        <dbReference type="Pfam" id="PF02953"/>
    </source>
</evidence>
<keyword evidence="3 8" id="KW-0472">Membrane</keyword>
<feature type="domain" description="Tim10-like" evidence="9">
    <location>
        <begin position="22"/>
        <end position="85"/>
    </location>
</feature>
<dbReference type="GO" id="GO:0015031">
    <property type="term" value="P:protein transport"/>
    <property type="evidence" value="ECO:0007669"/>
    <property type="project" value="UniProtKB-KW"/>
</dbReference>
<evidence type="ECO:0000313" key="10">
    <source>
        <dbReference type="EMBL" id="RAO68532.1"/>
    </source>
</evidence>
<dbReference type="Pfam" id="PF02953">
    <property type="entry name" value="zf-Tim10_DDP"/>
    <property type="match status" value="1"/>
</dbReference>
<keyword evidence="3 8" id="KW-0999">Mitochondrion inner membrane</keyword>
<dbReference type="InterPro" id="IPR035427">
    <property type="entry name" value="Tim10-like_dom_sf"/>
</dbReference>
<dbReference type="SUPFAM" id="SSF144122">
    <property type="entry name" value="Tim10-like"/>
    <property type="match status" value="1"/>
</dbReference>
<dbReference type="Gene3D" id="1.10.287.810">
    <property type="entry name" value="Mitochondrial import inner membrane translocase subunit tim13 like domains"/>
    <property type="match status" value="1"/>
</dbReference>
<keyword evidence="8" id="KW-0496">Mitochondrion</keyword>
<comment type="subunit">
    <text evidence="8">Heterohexamer.</text>
</comment>
<dbReference type="EMBL" id="MIKG01000007">
    <property type="protein sequence ID" value="RAO68532.1"/>
    <property type="molecule type" value="Genomic_DNA"/>
</dbReference>
<dbReference type="RefSeq" id="XP_040733048.1">
    <property type="nucleotide sequence ID" value="XM_040876921.1"/>
</dbReference>
<dbReference type="STRING" id="1196081.A0A364KYA1"/>
<evidence type="ECO:0000256" key="5">
    <source>
        <dbReference type="ARBA" id="ARBA00023010"/>
    </source>
</evidence>
<keyword evidence="11" id="KW-1185">Reference proteome</keyword>
<dbReference type="Proteomes" id="UP000249363">
    <property type="component" value="Unassembled WGS sequence"/>
</dbReference>